<gene>
    <name evidence="3" type="ORF">GTHE00462_LOCUS35770</name>
</gene>
<dbReference type="InterPro" id="IPR035985">
    <property type="entry name" value="Ubiquitin-activating_enz"/>
</dbReference>
<organism evidence="3">
    <name type="scientific">Guillardia theta</name>
    <name type="common">Cryptophyte</name>
    <name type="synonym">Cryptomonas phi</name>
    <dbReference type="NCBI Taxonomy" id="55529"/>
    <lineage>
        <taxon>Eukaryota</taxon>
        <taxon>Cryptophyceae</taxon>
        <taxon>Pyrenomonadales</taxon>
        <taxon>Geminigeraceae</taxon>
        <taxon>Guillardia</taxon>
    </lineage>
</organism>
<dbReference type="GO" id="GO:0061503">
    <property type="term" value="F:tRNA threonylcarbamoyladenosine dehydratase"/>
    <property type="evidence" value="ECO:0007669"/>
    <property type="project" value="TreeGrafter"/>
</dbReference>
<dbReference type="InterPro" id="IPR000594">
    <property type="entry name" value="ThiF_NAD_FAD-bd"/>
</dbReference>
<proteinExistence type="predicted"/>
<protein>
    <recommendedName>
        <fullName evidence="2">THIF-type NAD/FAD binding fold domain-containing protein</fullName>
    </recommendedName>
</protein>
<evidence type="ECO:0000256" key="1">
    <source>
        <dbReference type="SAM" id="SignalP"/>
    </source>
</evidence>
<dbReference type="CDD" id="cd00755">
    <property type="entry name" value="YgdL_like"/>
    <property type="match status" value="1"/>
</dbReference>
<name>A0A7S4PI85_GUITH</name>
<dbReference type="PANTHER" id="PTHR43267">
    <property type="entry name" value="TRNA THREONYLCARBAMOYLADENOSINE DEHYDRATASE"/>
    <property type="match status" value="1"/>
</dbReference>
<dbReference type="SUPFAM" id="SSF69572">
    <property type="entry name" value="Activating enzymes of the ubiquitin-like proteins"/>
    <property type="match status" value="1"/>
</dbReference>
<dbReference type="PANTHER" id="PTHR43267:SF1">
    <property type="entry name" value="TRNA THREONYLCARBAMOYLADENOSINE DEHYDRATASE"/>
    <property type="match status" value="1"/>
</dbReference>
<dbReference type="Gene3D" id="3.40.50.720">
    <property type="entry name" value="NAD(P)-binding Rossmann-like Domain"/>
    <property type="match status" value="1"/>
</dbReference>
<keyword evidence="1" id="KW-0732">Signal</keyword>
<evidence type="ECO:0000259" key="2">
    <source>
        <dbReference type="Pfam" id="PF00899"/>
    </source>
</evidence>
<dbReference type="Pfam" id="PF00899">
    <property type="entry name" value="ThiF"/>
    <property type="match status" value="1"/>
</dbReference>
<dbReference type="GO" id="GO:0008641">
    <property type="term" value="F:ubiquitin-like modifier activating enzyme activity"/>
    <property type="evidence" value="ECO:0007669"/>
    <property type="project" value="InterPro"/>
</dbReference>
<dbReference type="EMBL" id="HBKN01045702">
    <property type="protein sequence ID" value="CAE2335307.1"/>
    <property type="molecule type" value="Transcribed_RNA"/>
</dbReference>
<feature type="domain" description="THIF-type NAD/FAD binding fold" evidence="2">
    <location>
        <begin position="90"/>
        <end position="346"/>
    </location>
</feature>
<evidence type="ECO:0000313" key="3">
    <source>
        <dbReference type="EMBL" id="CAE2335307.1"/>
    </source>
</evidence>
<dbReference type="GO" id="GO:0061504">
    <property type="term" value="P:cyclic threonylcarbamoyladenosine biosynthetic process"/>
    <property type="evidence" value="ECO:0007669"/>
    <property type="project" value="TreeGrafter"/>
</dbReference>
<accession>A0A7S4PI85</accession>
<sequence>MTRSFIFSISLLAHCVAFNNNINFALHPKMIIQSCRMARNFRSNCCRTFFTTKKCIMKAVQTDGADADQSCSMEDFIDPAVERFSGIKRLYGSSSLERLRNAHVCVVGLGGVGSWVAESCARSGIGKITLVDLDEVCISNINRQLCALDSTVGRPKAEVLRARILDINPECNVSCVLQFLRRENALSILSGMDGDEGIEPQRTNCSFDFVVDAIDSVDDKAALISACTFLKVPIITSGGAGGLTDPTAIRSEELTKVEDDELLFHVRKKLRQFYGFPQGLPHRKRNVCRVKPWKIQAVYSSEKPIQTLVEEAASQGFRSCDFSMGTSAMVTGSFGLAMGSFIVKSIALGTNFPPNVQLANATGSPRRGLRLQEQID</sequence>
<dbReference type="AlphaFoldDB" id="A0A7S4PI85"/>
<reference evidence="3" key="1">
    <citation type="submission" date="2021-01" db="EMBL/GenBank/DDBJ databases">
        <authorList>
            <person name="Corre E."/>
            <person name="Pelletier E."/>
            <person name="Niang G."/>
            <person name="Scheremetjew M."/>
            <person name="Finn R."/>
            <person name="Kale V."/>
            <person name="Holt S."/>
            <person name="Cochrane G."/>
            <person name="Meng A."/>
            <person name="Brown T."/>
            <person name="Cohen L."/>
        </authorList>
    </citation>
    <scope>NUCLEOTIDE SEQUENCE</scope>
    <source>
        <strain evidence="3">CCMP 2712</strain>
    </source>
</reference>
<feature type="chain" id="PRO_5030566704" description="THIF-type NAD/FAD binding fold domain-containing protein" evidence="1">
    <location>
        <begin position="18"/>
        <end position="376"/>
    </location>
</feature>
<feature type="signal peptide" evidence="1">
    <location>
        <begin position="1"/>
        <end position="17"/>
    </location>
</feature>
<dbReference type="InterPro" id="IPR045886">
    <property type="entry name" value="ThiF/MoeB/HesA"/>
</dbReference>